<dbReference type="KEGG" id="pka:PQ456_00810"/>
<keyword evidence="2" id="KW-1185">Reference proteome</keyword>
<dbReference type="SUPFAM" id="SSF52540">
    <property type="entry name" value="P-loop containing nucleoside triphosphate hydrolases"/>
    <property type="match status" value="1"/>
</dbReference>
<dbReference type="Gene3D" id="3.40.50.300">
    <property type="entry name" value="P-loop containing nucleotide triphosphate hydrolases"/>
    <property type="match status" value="1"/>
</dbReference>
<dbReference type="EMBL" id="CP117416">
    <property type="protein sequence ID" value="WCT56097.1"/>
    <property type="molecule type" value="Genomic_DNA"/>
</dbReference>
<dbReference type="RefSeq" id="WP_273614404.1">
    <property type="nucleotide sequence ID" value="NZ_CP117416.1"/>
</dbReference>
<dbReference type="AlphaFoldDB" id="A0AAX3M1Z3"/>
<organism evidence="1 2">
    <name type="scientific">Paenibacillus kyungheensis</name>
    <dbReference type="NCBI Taxonomy" id="1452732"/>
    <lineage>
        <taxon>Bacteria</taxon>
        <taxon>Bacillati</taxon>
        <taxon>Bacillota</taxon>
        <taxon>Bacilli</taxon>
        <taxon>Bacillales</taxon>
        <taxon>Paenibacillaceae</taxon>
        <taxon>Paenibacillus</taxon>
    </lineage>
</organism>
<dbReference type="Proteomes" id="UP001220509">
    <property type="component" value="Chromosome"/>
</dbReference>
<name>A0AAX3M1Z3_9BACL</name>
<proteinExistence type="predicted"/>
<protein>
    <submittedName>
        <fullName evidence="1">AAA family ATPase</fullName>
    </submittedName>
</protein>
<sequence length="195" mass="23366">MIIWINGAYGSGKSTCAYELHRRLPHSFVYDPENVGYFIRKNIPIALHKPNFQDHTQWRSFNYDMLKYLSSTYEGTIIAPMTLIDPRYYEEIIGRLVRDGVEVHHFILYAEKETIEKRLKKRFERGTWTRERIEPCMYAFDHIITEEKIITDDKSIDQIIEEIADRSQLHLIKDSRSAFQKKMDHYKTTLKQIRF</sequence>
<accession>A0AAX3M1Z3</accession>
<evidence type="ECO:0000313" key="2">
    <source>
        <dbReference type="Proteomes" id="UP001220509"/>
    </source>
</evidence>
<reference evidence="1 2" key="1">
    <citation type="submission" date="2023-02" db="EMBL/GenBank/DDBJ databases">
        <title>Genome sequence of Paenibacillus kyungheensis KACC 18744.</title>
        <authorList>
            <person name="Kim S."/>
            <person name="Heo J."/>
            <person name="Kwon S.-W."/>
        </authorList>
    </citation>
    <scope>NUCLEOTIDE SEQUENCE [LARGE SCALE GENOMIC DNA]</scope>
    <source>
        <strain evidence="1 2">KACC 18744</strain>
    </source>
</reference>
<gene>
    <name evidence="1" type="ORF">PQ456_00810</name>
</gene>
<evidence type="ECO:0000313" key="1">
    <source>
        <dbReference type="EMBL" id="WCT56097.1"/>
    </source>
</evidence>
<dbReference type="InterPro" id="IPR027417">
    <property type="entry name" value="P-loop_NTPase"/>
</dbReference>
<dbReference type="Pfam" id="PF13671">
    <property type="entry name" value="AAA_33"/>
    <property type="match status" value="1"/>
</dbReference>